<dbReference type="SUPFAM" id="SSF56014">
    <property type="entry name" value="Nitrite and sulphite reductase 4Fe-4S domain-like"/>
    <property type="match status" value="2"/>
</dbReference>
<dbReference type="GO" id="GO:0051539">
    <property type="term" value="F:4 iron, 4 sulfur cluster binding"/>
    <property type="evidence" value="ECO:0007669"/>
    <property type="project" value="UniProtKB-KW"/>
</dbReference>
<dbReference type="OrthoDB" id="7459360at2"/>
<keyword evidence="5" id="KW-0408">Iron</keyword>
<feature type="domain" description="Nitrite/Sulfite reductase ferredoxin-like" evidence="9">
    <location>
        <begin position="312"/>
        <end position="378"/>
    </location>
</feature>
<dbReference type="AlphaFoldDB" id="A0A4V5PIQ4"/>
<dbReference type="InterPro" id="IPR045854">
    <property type="entry name" value="NO2/SO3_Rdtase_4Fe4S_sf"/>
</dbReference>
<dbReference type="InterPro" id="IPR006067">
    <property type="entry name" value="NO2/SO3_Rdtase_4Fe4S_dom"/>
</dbReference>
<feature type="region of interest" description="Disordered" evidence="7">
    <location>
        <begin position="100"/>
        <end position="121"/>
    </location>
</feature>
<dbReference type="InterPro" id="IPR051329">
    <property type="entry name" value="NIR_SIR_4Fe-4S"/>
</dbReference>
<keyword evidence="6" id="KW-0411">Iron-sulfur</keyword>
<feature type="region of interest" description="Disordered" evidence="7">
    <location>
        <begin position="1"/>
        <end position="27"/>
    </location>
</feature>
<dbReference type="GO" id="GO:0043818">
    <property type="term" value="F:precorrin-3B synthase activity"/>
    <property type="evidence" value="ECO:0007669"/>
    <property type="project" value="UniProtKB-EC"/>
</dbReference>
<keyword evidence="11" id="KW-1185">Reference proteome</keyword>
<dbReference type="GO" id="GO:0020037">
    <property type="term" value="F:heme binding"/>
    <property type="evidence" value="ECO:0007669"/>
    <property type="project" value="InterPro"/>
</dbReference>
<dbReference type="GO" id="GO:0046872">
    <property type="term" value="F:metal ion binding"/>
    <property type="evidence" value="ECO:0007669"/>
    <property type="project" value="UniProtKB-KW"/>
</dbReference>
<reference evidence="10 11" key="1">
    <citation type="submission" date="2019-04" db="EMBL/GenBank/DDBJ databases">
        <title>Trinickia sp. 7GSK02, isolated from subtropical forest soil.</title>
        <authorList>
            <person name="Gao Z.-H."/>
            <person name="Qiu L.-H."/>
        </authorList>
    </citation>
    <scope>NUCLEOTIDE SEQUENCE [LARGE SCALE GENOMIC DNA]</scope>
    <source>
        <strain evidence="10 11">7GSK02</strain>
    </source>
</reference>
<evidence type="ECO:0000256" key="6">
    <source>
        <dbReference type="ARBA" id="ARBA00023014"/>
    </source>
</evidence>
<accession>A0A4V5PIQ4</accession>
<gene>
    <name evidence="10" type="primary">cobG</name>
    <name evidence="10" type="ORF">FAZ69_14000</name>
</gene>
<keyword evidence="1" id="KW-0004">4Fe-4S</keyword>
<dbReference type="SUPFAM" id="SSF55124">
    <property type="entry name" value="Nitrite/Sulfite reductase N-terminal domain-like"/>
    <property type="match status" value="2"/>
</dbReference>
<keyword evidence="2" id="KW-0349">Heme</keyword>
<dbReference type="InterPro" id="IPR005117">
    <property type="entry name" value="NiRdtase/SiRdtase_haem-b_fer"/>
</dbReference>
<protein>
    <submittedName>
        <fullName evidence="10">Precorrin-3B synthase</fullName>
        <ecNumber evidence="10">1.14.13.83</ecNumber>
    </submittedName>
</protein>
<evidence type="ECO:0000256" key="3">
    <source>
        <dbReference type="ARBA" id="ARBA00022723"/>
    </source>
</evidence>
<keyword evidence="3" id="KW-0479">Metal-binding</keyword>
<evidence type="ECO:0000259" key="8">
    <source>
        <dbReference type="Pfam" id="PF01077"/>
    </source>
</evidence>
<keyword evidence="4 10" id="KW-0560">Oxidoreductase</keyword>
<evidence type="ECO:0000313" key="11">
    <source>
        <dbReference type="Proteomes" id="UP000305539"/>
    </source>
</evidence>
<dbReference type="PANTHER" id="PTHR32439:SF9">
    <property type="entry name" value="BLR3264 PROTEIN"/>
    <property type="match status" value="1"/>
</dbReference>
<dbReference type="PANTHER" id="PTHR32439">
    <property type="entry name" value="FERREDOXIN--NITRITE REDUCTASE, CHLOROPLASTIC"/>
    <property type="match status" value="1"/>
</dbReference>
<dbReference type="Pfam" id="PF01077">
    <property type="entry name" value="NIR_SIR"/>
    <property type="match status" value="1"/>
</dbReference>
<feature type="domain" description="Nitrite/Sulfite reductase ferredoxin-like" evidence="9">
    <location>
        <begin position="42"/>
        <end position="89"/>
    </location>
</feature>
<organism evidence="10 11">
    <name type="scientific">Trinickia terrae</name>
    <dbReference type="NCBI Taxonomy" id="2571161"/>
    <lineage>
        <taxon>Bacteria</taxon>
        <taxon>Pseudomonadati</taxon>
        <taxon>Pseudomonadota</taxon>
        <taxon>Betaproteobacteria</taxon>
        <taxon>Burkholderiales</taxon>
        <taxon>Burkholderiaceae</taxon>
        <taxon>Trinickia</taxon>
    </lineage>
</organism>
<dbReference type="Gene3D" id="3.30.413.10">
    <property type="entry name" value="Sulfite Reductase Hemoprotein, domain 1"/>
    <property type="match status" value="2"/>
</dbReference>
<evidence type="ECO:0000256" key="4">
    <source>
        <dbReference type="ARBA" id="ARBA00023002"/>
    </source>
</evidence>
<dbReference type="Proteomes" id="UP000305539">
    <property type="component" value="Unassembled WGS sequence"/>
</dbReference>
<dbReference type="Pfam" id="PF03460">
    <property type="entry name" value="NIR_SIR_ferr"/>
    <property type="match status" value="2"/>
</dbReference>
<evidence type="ECO:0000256" key="7">
    <source>
        <dbReference type="SAM" id="MobiDB-lite"/>
    </source>
</evidence>
<evidence type="ECO:0000313" key="10">
    <source>
        <dbReference type="EMBL" id="TKC88260.1"/>
    </source>
</evidence>
<evidence type="ECO:0000256" key="1">
    <source>
        <dbReference type="ARBA" id="ARBA00022485"/>
    </source>
</evidence>
<comment type="caution">
    <text evidence="10">The sequence shown here is derived from an EMBL/GenBank/DDBJ whole genome shotgun (WGS) entry which is preliminary data.</text>
</comment>
<dbReference type="InterPro" id="IPR036136">
    <property type="entry name" value="Nit/Sulf_reduc_fer-like_dom_sf"/>
</dbReference>
<name>A0A4V5PIQ4_9BURK</name>
<evidence type="ECO:0000259" key="9">
    <source>
        <dbReference type="Pfam" id="PF03460"/>
    </source>
</evidence>
<dbReference type="NCBIfam" id="TIGR02435">
    <property type="entry name" value="CobG"/>
    <property type="match status" value="1"/>
</dbReference>
<evidence type="ECO:0000256" key="2">
    <source>
        <dbReference type="ARBA" id="ARBA00022617"/>
    </source>
</evidence>
<proteinExistence type="predicted"/>
<dbReference type="EC" id="1.14.13.83" evidence="10"/>
<sequence length="490" mass="50700">MAQSQPSALSNRAMPAPTKSDAPRPTACPGLARITAALDGGICRVKLPCGELHAGQAIALADAAERYASGVIEATNRANLQLRGVRAGLETALTQALVDAGFGPHGRRDSPSALGQPAQSAPSALAADDVRNVMVSPAAGLDPQALVDTTPIAHEILERLRTDRRLHTLSAKFALLLDGGERLAMLDHPHDIWLAAMPGVSSGEPIIAFGLAGCPPIAGPGGEDKHAGAPRAALAAVPLSQAVALTAALLHTFLDLAGPAGVTRMRDLLAVHSIDEVMQRLQARLAFPLLRGEPIDAWRRAPADAALRLGAHPQREPGLRHAGGQPPLGRLNAPTLRGLATLARDLGNATLRMTPWQSVLLPGVPSHHVPDALAGFAALGLACSPDDPLARLIACAGSAGCAKGLADTKADALHLAGRLPAGAQVHLSGCPRSCAAAHVAPHTLLATAPGRYDLYERDARQPGFGRCIAHHLTIDEAADHLRESAAMEPH</sequence>
<dbReference type="EMBL" id="SWJE01000007">
    <property type="protein sequence ID" value="TKC88260.1"/>
    <property type="molecule type" value="Genomic_DNA"/>
</dbReference>
<feature type="domain" description="Nitrite/sulphite reductase 4Fe-4S" evidence="8">
    <location>
        <begin position="127"/>
        <end position="286"/>
    </location>
</feature>
<dbReference type="InterPro" id="IPR012798">
    <property type="entry name" value="Cbl_synth_CobG-like"/>
</dbReference>
<dbReference type="Gene3D" id="3.90.480.10">
    <property type="entry name" value="Sulfite Reductase Hemoprotein,Domain 2"/>
    <property type="match status" value="2"/>
</dbReference>
<feature type="compositionally biased region" description="Polar residues" evidence="7">
    <location>
        <begin position="1"/>
        <end position="10"/>
    </location>
</feature>
<evidence type="ECO:0000256" key="5">
    <source>
        <dbReference type="ARBA" id="ARBA00023004"/>
    </source>
</evidence>